<keyword evidence="1" id="KW-0175">Coiled coil</keyword>
<feature type="domain" description="Tape measure protein N-terminal" evidence="4">
    <location>
        <begin position="175"/>
        <end position="366"/>
    </location>
</feature>
<feature type="coiled-coil region" evidence="1">
    <location>
        <begin position="813"/>
        <end position="844"/>
    </location>
</feature>
<feature type="coiled-coil region" evidence="1">
    <location>
        <begin position="443"/>
        <end position="470"/>
    </location>
</feature>
<sequence length="1414" mass="146868">MALTSRLALEVDGRTAEQQVAAVRVALDALTQAGLRTGPAMSGVFGTISSSVSSINAATNSLKAAQAALSSLSTAGSKAGQSLSGAASSMTSTGSNAAAAEARLAAATRAMNELNQSSLRATASLNGVGGSVTVTTRNAAAGVGGLNSNMSSLRSTALSLAGPLLGLFAGGALTKSIYDASEAYSSLTNRMKLVTSGAGELASAQQAVFDIAQGARQPLTATAELYQRIATNQNELKLSSEGVAGIVSTISKTLAVSGTSAASANAALIQLGQAFASGTLRGEELNSVMEQAPALAQAIAAGMGKTVGELRTLGAAGLLTAEAVVKALQDQEKAVDDLFNKTATTIGASATALSNSFTQLIGKLDQASGTSASISANFLSISQSMDSLTSSGAELQKTIDSVGVGLTVVAAGGLTFVAAKTAIATKATLGSIAGYYSARTAAIAAAEAALNKANADVIQARSAVAAAQANLAMYRSTILQTAAAGKLAEARLAEAAANKIARDATASLAAAQGSLLGVQGGLIGRIGGLLGVLGGPAGLAITVATVVGSYLLFKDSANDATQSLIDQGLSVEETTKKFKELSAEQKRYQEVEWVAKQKEATEAATKSVQQFTREGTKALSVYGYETNQYRDKFLAMLDEVRGGTRTLDSVTQWAKENTSITEAQVTTLAQLASEQSTSSQLAESYAQKLGIITGQTDAAKKSTQSLTESHAESGKQTRAQLAEWEKYIAKLTETRDLLGANEKAEAKYRAVKMGLTAEQAKQAELVAGQIDTLKKYQDAIKENDKVQQAALKAQLVALYTQQQAAEDAAAAVKKSHEDAAKAAKESADKQLEQMNRVVSAARNLVFPGAPRQNLAGYGLLTNGGTPEAPKVLPRKTPQQLANEDIARLNETTDPNKSTLKDAKVLENAGQKLLGDARQRYAVLQQQSKEIQLQGSGSKALGTEAKKLIELETEIANLKEKKTLTTSQKQVLAMAELNLAQQKQNVALEKANELIKERLENDAKLRAFTESLKSETDLARQGLSTELAGAGQSDRARKRLQDDLKIQQDYQKKLEKLTYDYNKIKNPTAEDTGLYKGETEALRAALATRMVDQQSYYAAQDAMRGEWLIGVSESWQNYVDIATDYNSQARAATESILGDTTSSISGSIQGIIKGTESLGDAFGNLAGDIANSMLTAFADITARFLVMQALKLAGIDMETNKTVAAEGIKATAKVAADGIAEKSALSTIATTLAANVSAAIETLASWAPAALVASIGSFGAAAVVGGTALIAAYALIRGISGGFSEGGYTGAGGKYDPAGIVHKGEVVFSQADIKRLGGVSAVEGIRNGNVSPMGKASKTTQQQGASQTSSKQSQAHQVFIVNNSNAVVDTRTGEDGRLEVLIEQVEERLSKQMATGWGSFVEATEQAYGLRRSGS</sequence>
<evidence type="ECO:0000256" key="1">
    <source>
        <dbReference type="SAM" id="Coils"/>
    </source>
</evidence>
<dbReference type="Pfam" id="PF20155">
    <property type="entry name" value="TMP_3"/>
    <property type="match status" value="1"/>
</dbReference>
<feature type="compositionally biased region" description="Low complexity" evidence="2">
    <location>
        <begin position="1335"/>
        <end position="1354"/>
    </location>
</feature>
<feature type="domain" description="Bacteriophage tail tape measure C-terminal" evidence="3">
    <location>
        <begin position="1104"/>
        <end position="1189"/>
    </location>
</feature>
<reference evidence="5" key="1">
    <citation type="submission" date="2022-05" db="EMBL/GenBank/DDBJ databases">
        <authorList>
            <person name="Yi M."/>
        </authorList>
    </citation>
    <scope>NUCLEOTIDE SEQUENCE</scope>
    <source>
        <strain evidence="5">DS2</strain>
    </source>
</reference>
<feature type="coiled-coil region" evidence="1">
    <location>
        <begin position="913"/>
        <end position="996"/>
    </location>
</feature>
<dbReference type="RefSeq" id="WP_060546638.1">
    <property type="nucleotide sequence ID" value="NZ_JAMHFX010000207.1"/>
</dbReference>
<dbReference type="InterPro" id="IPR013491">
    <property type="entry name" value="Tape_meas_N"/>
</dbReference>
<organism evidence="5 6">
    <name type="scientific">Pseudomonas putida</name>
    <name type="common">Arthrobacter siderocapsulatus</name>
    <dbReference type="NCBI Taxonomy" id="303"/>
    <lineage>
        <taxon>Bacteria</taxon>
        <taxon>Pseudomonadati</taxon>
        <taxon>Pseudomonadota</taxon>
        <taxon>Gammaproteobacteria</taxon>
        <taxon>Pseudomonadales</taxon>
        <taxon>Pseudomonadaceae</taxon>
        <taxon>Pseudomonas</taxon>
    </lineage>
</organism>
<reference evidence="5" key="2">
    <citation type="submission" date="2023-08" db="EMBL/GenBank/DDBJ databases">
        <title>Isolation, Identification, Denitrification Characteristics of A Highly Efficient Aerobic Denitrifying Bacterial Strain DS2.</title>
        <authorList>
            <person name="Wang H."/>
        </authorList>
    </citation>
    <scope>NUCLEOTIDE SEQUENCE</scope>
    <source>
        <strain evidence="5">DS2</strain>
    </source>
</reference>
<dbReference type="Pfam" id="PF09718">
    <property type="entry name" value="Tape_meas_lam_C"/>
    <property type="match status" value="1"/>
</dbReference>
<dbReference type="Pfam" id="PF24622">
    <property type="entry name" value="TMP_4"/>
    <property type="match status" value="1"/>
</dbReference>
<evidence type="ECO:0000313" key="5">
    <source>
        <dbReference type="EMBL" id="MCO1622780.1"/>
    </source>
</evidence>
<dbReference type="Proteomes" id="UP001202943">
    <property type="component" value="Unassembled WGS sequence"/>
</dbReference>
<comment type="caution">
    <text evidence="5">The sequence shown here is derived from an EMBL/GenBank/DDBJ whole genome shotgun (WGS) entry which is preliminary data.</text>
</comment>
<evidence type="ECO:0000313" key="6">
    <source>
        <dbReference type="Proteomes" id="UP001202943"/>
    </source>
</evidence>
<proteinExistence type="predicted"/>
<gene>
    <name evidence="5" type="ORF">M8C81_19445</name>
</gene>
<evidence type="ECO:0000256" key="2">
    <source>
        <dbReference type="SAM" id="MobiDB-lite"/>
    </source>
</evidence>
<protein>
    <submittedName>
        <fullName evidence="5">Tape measure protein</fullName>
    </submittedName>
</protein>
<accession>A0AAW5HK29</accession>
<dbReference type="InterPro" id="IPR006431">
    <property type="entry name" value="Phage_tape_meas_C"/>
</dbReference>
<evidence type="ECO:0000259" key="4">
    <source>
        <dbReference type="Pfam" id="PF20155"/>
    </source>
</evidence>
<evidence type="ECO:0000259" key="3">
    <source>
        <dbReference type="Pfam" id="PF09718"/>
    </source>
</evidence>
<name>A0AAW5HK29_PSEPU</name>
<feature type="region of interest" description="Disordered" evidence="2">
    <location>
        <begin position="1326"/>
        <end position="1354"/>
    </location>
</feature>
<dbReference type="NCBIfam" id="TIGR02675">
    <property type="entry name" value="tape_meas_nterm"/>
    <property type="match status" value="1"/>
</dbReference>
<dbReference type="EMBL" id="JAMHFX010000207">
    <property type="protein sequence ID" value="MCO1622780.1"/>
    <property type="molecule type" value="Genomic_DNA"/>
</dbReference>